<dbReference type="KEGG" id="vga:BSQ33_11105"/>
<dbReference type="Proteomes" id="UP000196708">
    <property type="component" value="Chromosome 1"/>
</dbReference>
<protein>
    <submittedName>
        <fullName evidence="1">DUF3606 domain-containing protein</fullName>
    </submittedName>
</protein>
<dbReference type="Pfam" id="PF12244">
    <property type="entry name" value="DUF3606"/>
    <property type="match status" value="1"/>
</dbReference>
<dbReference type="OrthoDB" id="7030114at2"/>
<dbReference type="RefSeq" id="WP_014204399.1">
    <property type="nucleotide sequence ID" value="NZ_CP018835.1"/>
</dbReference>
<dbReference type="AlphaFoldDB" id="A0A1Z2SG87"/>
<reference evidence="1 2" key="1">
    <citation type="submission" date="2016-12" db="EMBL/GenBank/DDBJ databases">
        <authorList>
            <person name="Song W.-J."/>
            <person name="Kurnit D.M."/>
        </authorList>
    </citation>
    <scope>NUCLEOTIDE SEQUENCE [LARGE SCALE GENOMIC DNA]</scope>
    <source>
        <strain evidence="1 2">ATCC 43942</strain>
    </source>
</reference>
<evidence type="ECO:0000313" key="1">
    <source>
        <dbReference type="EMBL" id="ASA56194.1"/>
    </source>
</evidence>
<dbReference type="InterPro" id="IPR022037">
    <property type="entry name" value="DUF3606"/>
</dbReference>
<proteinExistence type="predicted"/>
<organism evidence="1 2">
    <name type="scientific">Vibrio gazogenes</name>
    <dbReference type="NCBI Taxonomy" id="687"/>
    <lineage>
        <taxon>Bacteria</taxon>
        <taxon>Pseudomonadati</taxon>
        <taxon>Pseudomonadota</taxon>
        <taxon>Gammaproteobacteria</taxon>
        <taxon>Vibrionales</taxon>
        <taxon>Vibrionaceae</taxon>
        <taxon>Vibrio</taxon>
    </lineage>
</organism>
<gene>
    <name evidence="1" type="ORF">BSQ33_11105</name>
</gene>
<dbReference type="EMBL" id="CP018835">
    <property type="protein sequence ID" value="ASA56194.1"/>
    <property type="molecule type" value="Genomic_DNA"/>
</dbReference>
<accession>A0A1Z2SG87</accession>
<name>A0A1Z2SG87_VIBGA</name>
<evidence type="ECO:0000313" key="2">
    <source>
        <dbReference type="Proteomes" id="UP000196708"/>
    </source>
</evidence>
<sequence>MPDNLKRTQPEDPKKINLAQAWEVDYWTKALGVSEARLRQAVKAVGVMVSDVKIYLGL</sequence>